<protein>
    <recommendedName>
        <fullName evidence="4">Iron-sulfur cluster insertion protein ErpA</fullName>
    </recommendedName>
</protein>
<comment type="similarity">
    <text evidence="4">Belongs to the HesB/IscA family.</text>
</comment>
<dbReference type="SUPFAM" id="SSF89360">
    <property type="entry name" value="HesB-like domain"/>
    <property type="match status" value="1"/>
</dbReference>
<feature type="binding site" evidence="4">
    <location>
        <position position="106"/>
    </location>
    <ligand>
        <name>iron-sulfur cluster</name>
        <dbReference type="ChEBI" id="CHEBI:30408"/>
    </ligand>
</feature>
<evidence type="ECO:0000313" key="6">
    <source>
        <dbReference type="EMBL" id="PPI86615.1"/>
    </source>
</evidence>
<evidence type="ECO:0000256" key="1">
    <source>
        <dbReference type="ARBA" id="ARBA00022723"/>
    </source>
</evidence>
<keyword evidence="7" id="KW-1185">Reference proteome</keyword>
<dbReference type="Proteomes" id="UP000296144">
    <property type="component" value="Unassembled WGS sequence"/>
</dbReference>
<dbReference type="GO" id="GO:0005506">
    <property type="term" value="F:iron ion binding"/>
    <property type="evidence" value="ECO:0007669"/>
    <property type="project" value="UniProtKB-UniRule"/>
</dbReference>
<evidence type="ECO:0000313" key="7">
    <source>
        <dbReference type="Proteomes" id="UP000296144"/>
    </source>
</evidence>
<comment type="cofactor">
    <cofactor evidence="4">
        <name>iron-sulfur cluster</name>
        <dbReference type="ChEBI" id="CHEBI:30408"/>
    </cofactor>
    <text evidence="4">Binds 1 iron-sulfur cluster per subunit.</text>
</comment>
<dbReference type="NCBIfam" id="NF010147">
    <property type="entry name" value="PRK13623.1"/>
    <property type="match status" value="1"/>
</dbReference>
<feature type="domain" description="Core" evidence="5">
    <location>
        <begin position="8"/>
        <end position="109"/>
    </location>
</feature>
<dbReference type="PROSITE" id="PS01152">
    <property type="entry name" value="HESB"/>
    <property type="match status" value="1"/>
</dbReference>
<gene>
    <name evidence="4" type="primary">erpA</name>
    <name evidence="6" type="ORF">CRV10_02115</name>
</gene>
<proteinExistence type="inferred from homology"/>
<dbReference type="InterPro" id="IPR017870">
    <property type="entry name" value="FeS_cluster_insertion_CS"/>
</dbReference>
<accession>A0A2P5SWA2</accession>
<dbReference type="FunFam" id="2.60.300.12:FF:000002">
    <property type="entry name" value="Iron-sulfur cluster insertion protein ErpA"/>
    <property type="match status" value="1"/>
</dbReference>
<dbReference type="AlphaFoldDB" id="A0A2P5SWA2"/>
<dbReference type="InterPro" id="IPR016092">
    <property type="entry name" value="ATAP"/>
</dbReference>
<dbReference type="InterPro" id="IPR000361">
    <property type="entry name" value="ATAP_core_dom"/>
</dbReference>
<dbReference type="GO" id="GO:0016226">
    <property type="term" value="P:iron-sulfur cluster assembly"/>
    <property type="evidence" value="ECO:0007669"/>
    <property type="project" value="UniProtKB-UniRule"/>
</dbReference>
<keyword evidence="1 4" id="KW-0479">Metal-binding</keyword>
<sequence length="114" mass="12729">MNINSSISLRFTDTAINKLKYIINQENNKLLKLRIYITGGGCSGFQYGFILDDKKNEEDIIIKKNGIAVIIDPISIQYLNGSLIDYKENLEASRFTVINPNAKITCSCGSSFSI</sequence>
<dbReference type="RefSeq" id="WP_136130191.1">
    <property type="nucleotide sequence ID" value="NZ_PDKU01000002.1"/>
</dbReference>
<dbReference type="NCBIfam" id="TIGR00049">
    <property type="entry name" value="iron-sulfur cluster assembly accessory protein"/>
    <property type="match status" value="1"/>
</dbReference>
<evidence type="ECO:0000256" key="3">
    <source>
        <dbReference type="ARBA" id="ARBA00023014"/>
    </source>
</evidence>
<reference evidence="6 7" key="1">
    <citation type="journal article" date="2018" name="Genome Biol. Evol.">
        <title>Cladogenesis and Genomic Streamlining in Extracellular Endosymbionts of Tropical Stink Bugs.</title>
        <authorList>
            <person name="Otero-Bravo A."/>
            <person name="Goffredi S."/>
            <person name="Sabree Z.L."/>
        </authorList>
    </citation>
    <scope>NUCLEOTIDE SEQUENCE [LARGE SCALE GENOMIC DNA]</scope>
    <source>
        <strain evidence="6 7">SoEL</strain>
    </source>
</reference>
<feature type="binding site" evidence="4">
    <location>
        <position position="108"/>
    </location>
    <ligand>
        <name>iron-sulfur cluster</name>
        <dbReference type="ChEBI" id="CHEBI:30408"/>
    </ligand>
</feature>
<comment type="caution">
    <text evidence="6">The sequence shown here is derived from an EMBL/GenBank/DDBJ whole genome shotgun (WGS) entry which is preliminary data.</text>
</comment>
<dbReference type="GO" id="GO:0051537">
    <property type="term" value="F:2 iron, 2 sulfur cluster binding"/>
    <property type="evidence" value="ECO:0007669"/>
    <property type="project" value="TreeGrafter"/>
</dbReference>
<dbReference type="EMBL" id="PDKU01000002">
    <property type="protein sequence ID" value="PPI86615.1"/>
    <property type="molecule type" value="Genomic_DNA"/>
</dbReference>
<dbReference type="OrthoDB" id="9801228at2"/>
<dbReference type="GO" id="GO:0051539">
    <property type="term" value="F:4 iron, 4 sulfur cluster binding"/>
    <property type="evidence" value="ECO:0007669"/>
    <property type="project" value="TreeGrafter"/>
</dbReference>
<organism evidence="6 7">
    <name type="scientific">Candidatus Pantoea edessiphila</name>
    <dbReference type="NCBI Taxonomy" id="2044610"/>
    <lineage>
        <taxon>Bacteria</taxon>
        <taxon>Pseudomonadati</taxon>
        <taxon>Pseudomonadota</taxon>
        <taxon>Gammaproteobacteria</taxon>
        <taxon>Enterobacterales</taxon>
        <taxon>Erwiniaceae</taxon>
        <taxon>Pantoea</taxon>
    </lineage>
</organism>
<dbReference type="PANTHER" id="PTHR43011">
    <property type="entry name" value="IRON-SULFUR CLUSTER ASSEMBLY 2 HOMOLOG, MITOCHONDRIAL"/>
    <property type="match status" value="1"/>
</dbReference>
<evidence type="ECO:0000259" key="5">
    <source>
        <dbReference type="Pfam" id="PF01521"/>
    </source>
</evidence>
<keyword evidence="3 4" id="KW-0411">Iron-sulfur</keyword>
<dbReference type="InterPro" id="IPR023063">
    <property type="entry name" value="ErpA_proteobact"/>
</dbReference>
<feature type="binding site" evidence="4">
    <location>
        <position position="42"/>
    </location>
    <ligand>
        <name>iron-sulfur cluster</name>
        <dbReference type="ChEBI" id="CHEBI:30408"/>
    </ligand>
</feature>
<evidence type="ECO:0000256" key="2">
    <source>
        <dbReference type="ARBA" id="ARBA00023004"/>
    </source>
</evidence>
<dbReference type="Gene3D" id="2.60.300.12">
    <property type="entry name" value="HesB-like domain"/>
    <property type="match status" value="1"/>
</dbReference>
<name>A0A2P5SWA2_9GAMM</name>
<dbReference type="Pfam" id="PF01521">
    <property type="entry name" value="Fe-S_biosyn"/>
    <property type="match status" value="1"/>
</dbReference>
<comment type="subunit">
    <text evidence="4">Homodimer.</text>
</comment>
<keyword evidence="2 4" id="KW-0408">Iron</keyword>
<dbReference type="HAMAP" id="MF_01380">
    <property type="entry name" value="Fe_S_insert_ErpA"/>
    <property type="match status" value="1"/>
</dbReference>
<dbReference type="PANTHER" id="PTHR43011:SF1">
    <property type="entry name" value="IRON-SULFUR CLUSTER ASSEMBLY 2 HOMOLOG, MITOCHONDRIAL"/>
    <property type="match status" value="1"/>
</dbReference>
<comment type="function">
    <text evidence="4">Required for insertion of 4Fe-4S clusters for at least IspG.</text>
</comment>
<dbReference type="InterPro" id="IPR035903">
    <property type="entry name" value="HesB-like_dom_sf"/>
</dbReference>
<dbReference type="GO" id="GO:0005829">
    <property type="term" value="C:cytosol"/>
    <property type="evidence" value="ECO:0007669"/>
    <property type="project" value="TreeGrafter"/>
</dbReference>
<evidence type="ECO:0000256" key="4">
    <source>
        <dbReference type="HAMAP-Rule" id="MF_01380"/>
    </source>
</evidence>